<reference evidence="4 5" key="1">
    <citation type="submission" date="2019-10" db="EMBL/GenBank/DDBJ databases">
        <title>Dictyobacter vulcani sp. nov., within the class Ktedonobacteria, isolated from soil of volcanic Mt. Zao.</title>
        <authorList>
            <person name="Zheng Y."/>
            <person name="Wang C.M."/>
            <person name="Sakai Y."/>
            <person name="Abe K."/>
            <person name="Yokota A."/>
            <person name="Yabe S."/>
        </authorList>
    </citation>
    <scope>NUCLEOTIDE SEQUENCE [LARGE SCALE GENOMIC DNA]</scope>
    <source>
        <strain evidence="4 5">W12</strain>
    </source>
</reference>
<dbReference type="RefSeq" id="WP_151756482.1">
    <property type="nucleotide sequence ID" value="NZ_BKZW01000001.1"/>
</dbReference>
<dbReference type="InterPro" id="IPR001034">
    <property type="entry name" value="DeoR_HTH"/>
</dbReference>
<protein>
    <submittedName>
        <fullName evidence="4">Transcriptional regulator</fullName>
    </submittedName>
</protein>
<sequence length="318" mass="36343">MYFPTTRVLTVLELLQSRQQISGQELAERLEVDPRTVRRYITMLQDLGIPVEGMRGRYGSYRLRPGFKLPPLMFNDDEALALTVGLLVSRKMGLTLATPAVEGALAKIERVMPEALRERIQALQETLVVDITPTGAAPRSDIVITLSEAARQGHGIQMAYRAYEGKETQRQLDPYGLVYRSGYWYVVGYCHLRLELRTFRLDRVVRVEPEVERSFVRPDNFDCLAFVLKAIPSTPATWFVEVLLDTTLEEAQRIVPPALALLEQVEDGVVLKCYVDHLEWMAWILIRLRCTFVVRQPTELRDELLKLAQQITALAERT</sequence>
<dbReference type="PANTHER" id="PTHR34580:SF3">
    <property type="entry name" value="PROTEIN PAFB"/>
    <property type="match status" value="1"/>
</dbReference>
<dbReference type="Proteomes" id="UP000326912">
    <property type="component" value="Unassembled WGS sequence"/>
</dbReference>
<dbReference type="PROSITE" id="PS52050">
    <property type="entry name" value="WYL"/>
    <property type="match status" value="1"/>
</dbReference>
<comment type="caution">
    <text evidence="4">The sequence shown here is derived from an EMBL/GenBank/DDBJ whole genome shotgun (WGS) entry which is preliminary data.</text>
</comment>
<evidence type="ECO:0000256" key="2">
    <source>
        <dbReference type="ARBA" id="ARBA00023163"/>
    </source>
</evidence>
<organism evidence="4 5">
    <name type="scientific">Dictyobacter vulcani</name>
    <dbReference type="NCBI Taxonomy" id="2607529"/>
    <lineage>
        <taxon>Bacteria</taxon>
        <taxon>Bacillati</taxon>
        <taxon>Chloroflexota</taxon>
        <taxon>Ktedonobacteria</taxon>
        <taxon>Ktedonobacterales</taxon>
        <taxon>Dictyobacteraceae</taxon>
        <taxon>Dictyobacter</taxon>
    </lineage>
</organism>
<proteinExistence type="predicted"/>
<dbReference type="AlphaFoldDB" id="A0A5J4KQ99"/>
<dbReference type="InterPro" id="IPR036388">
    <property type="entry name" value="WH-like_DNA-bd_sf"/>
</dbReference>
<dbReference type="Pfam" id="PF13280">
    <property type="entry name" value="WYL"/>
    <property type="match status" value="1"/>
</dbReference>
<dbReference type="Pfam" id="PF08279">
    <property type="entry name" value="HTH_11"/>
    <property type="match status" value="1"/>
</dbReference>
<evidence type="ECO:0000259" key="3">
    <source>
        <dbReference type="PROSITE" id="PS51000"/>
    </source>
</evidence>
<dbReference type="Pfam" id="PF25583">
    <property type="entry name" value="WCX"/>
    <property type="match status" value="1"/>
</dbReference>
<evidence type="ECO:0000256" key="1">
    <source>
        <dbReference type="ARBA" id="ARBA00023015"/>
    </source>
</evidence>
<dbReference type="InterPro" id="IPR028349">
    <property type="entry name" value="PafC-like"/>
</dbReference>
<dbReference type="PANTHER" id="PTHR34580">
    <property type="match status" value="1"/>
</dbReference>
<name>A0A5J4KQ99_9CHLR</name>
<dbReference type="Gene3D" id="1.10.10.10">
    <property type="entry name" value="Winged helix-like DNA-binding domain superfamily/Winged helix DNA-binding domain"/>
    <property type="match status" value="1"/>
</dbReference>
<dbReference type="GO" id="GO:0003700">
    <property type="term" value="F:DNA-binding transcription factor activity"/>
    <property type="evidence" value="ECO:0007669"/>
    <property type="project" value="InterPro"/>
</dbReference>
<feature type="domain" description="HTH deoR-type" evidence="3">
    <location>
        <begin position="4"/>
        <end position="59"/>
    </location>
</feature>
<dbReference type="InterPro" id="IPR026881">
    <property type="entry name" value="WYL_dom"/>
</dbReference>
<dbReference type="PIRSF" id="PIRSF016838">
    <property type="entry name" value="PafC"/>
    <property type="match status" value="1"/>
</dbReference>
<dbReference type="EMBL" id="BKZW01000001">
    <property type="protein sequence ID" value="GER88600.1"/>
    <property type="molecule type" value="Genomic_DNA"/>
</dbReference>
<evidence type="ECO:0000313" key="5">
    <source>
        <dbReference type="Proteomes" id="UP000326912"/>
    </source>
</evidence>
<evidence type="ECO:0000313" key="4">
    <source>
        <dbReference type="EMBL" id="GER88600.1"/>
    </source>
</evidence>
<keyword evidence="5" id="KW-1185">Reference proteome</keyword>
<keyword evidence="1" id="KW-0805">Transcription regulation</keyword>
<accession>A0A5J4KQ99</accession>
<dbReference type="PROSITE" id="PS51000">
    <property type="entry name" value="HTH_DEOR_2"/>
    <property type="match status" value="1"/>
</dbReference>
<keyword evidence="2" id="KW-0804">Transcription</keyword>
<gene>
    <name evidence="4" type="ORF">KDW_27620</name>
</gene>
<dbReference type="SUPFAM" id="SSF46785">
    <property type="entry name" value="Winged helix' DNA-binding domain"/>
    <property type="match status" value="1"/>
</dbReference>
<dbReference type="InterPro" id="IPR057727">
    <property type="entry name" value="WCX_dom"/>
</dbReference>
<dbReference type="InterPro" id="IPR036390">
    <property type="entry name" value="WH_DNA-bd_sf"/>
</dbReference>
<dbReference type="InterPro" id="IPR013196">
    <property type="entry name" value="HTH_11"/>
</dbReference>
<dbReference type="InterPro" id="IPR051534">
    <property type="entry name" value="CBASS_pafABC_assoc_protein"/>
</dbReference>